<dbReference type="EMBL" id="CP001785">
    <property type="protein sequence ID" value="ACX51968.1"/>
    <property type="molecule type" value="Genomic_DNA"/>
</dbReference>
<sequence length="1036" mass="118454">MLRLEDYLVLNRFMHHLLGAEDFETLKNLLRPMPEGPDGNGQSHFFKRLATQPDLCVPPDKLEEYDRRIMAYEERLRRARRGFRGFRYFQYLALLYTEIFLDRLTEDPVSFATDLNGFLAKLRAEKSDLAGFPDFSPENLRRLAFFMATGSGKTLLMHVNIWQVLYYLKHGAHPEALVPGNAPRREFDNILLITPNEGLSGQHLRELRESGLDAALFIEDRHDPGGLFGPKVKIIEIHKLAEEPSREGVSVVLEEVGPNNLVIVDEGHKGTGSEAQTWKRRQKYLSEGGFLLEYSATFAQAIAAANRKAQKRLLEEYGQVILFDYSYAHFYGDGYGKDFVVLNLKDSRPEQAHELLVGGLLAFYHQLYLYRQNRAAFHPYNIEKPLWVLLGSSVNALYTEDKKRRSDVGEVVAFLKRFVEDRGWAVSVMERILVGNSGFQDVESGQDLFAPHIERLRGQDAKALYDQILAEVFHGSGGLEVWEIKQADSELGLRLSTADENAPYFGVINIGDVPAFKKYLAEHLGIEAQEDNFRPSQFDLVDHPDSPIFLVIGAKKFIEGWSSWRVSSMGLLNVGKGAGSQIIQLFGRGVRLKGKDMSLKRSVALRDDSPPKDLRFLETLIIFGWNANYLQTFRQIIANEDIGKEFTLRIRKMEPWPENLPLPCRKPGFDASALTWPIDASAPTVELDLTPRVDMLSPTDGSPIVLRARKHGSVYLDFSGLPVDLEALYLEALEYKRMRGYANLYITPEAIVQVLHARCRVRLPVADLTIDNIQKAAARVLKVYLDRFVRMKEREAESQHVEVEHLKADDPRVLDEYCVRVRGETWLNEIEELLRNGLPADDGGEPLPRLYFDRSLFNPLLTEGGRSWKRTVSVHPPALNRDERRFIEDLRSFWKQHCNDPEFRNCKLYVLRNLAHTGIRLFHRSGFYPDFILWLRNTRTGQTRIIFVDPHGLHHGGLAGNMDRFEALRALRELSGRLEFQRRGIYLEGYLLTNSPVSQIPDANGRSEDQLEKEYPLVFQTGNYVEKIIKTPQGIC</sequence>
<accession>C9RCJ1</accession>
<dbReference type="Proteomes" id="UP000002620">
    <property type="component" value="Chromosome"/>
</dbReference>
<dbReference type="GO" id="GO:0004386">
    <property type="term" value="F:helicase activity"/>
    <property type="evidence" value="ECO:0007669"/>
    <property type="project" value="UniProtKB-KW"/>
</dbReference>
<proteinExistence type="predicted"/>
<dbReference type="OrthoDB" id="9804145at2"/>
<dbReference type="eggNOG" id="COG1061">
    <property type="taxonomic scope" value="Bacteria"/>
</dbReference>
<gene>
    <name evidence="2" type="ordered locus">Adeg_0827</name>
</gene>
<feature type="domain" description="Helicase ATP-binding" evidence="1">
    <location>
        <begin position="134"/>
        <end position="316"/>
    </location>
</feature>
<protein>
    <submittedName>
        <fullName evidence="2">DEAD/DEAH box helicase domain-containing protein</fullName>
    </submittedName>
</protein>
<keyword evidence="2" id="KW-0347">Helicase</keyword>
<dbReference type="STRING" id="429009.Adeg_0827"/>
<evidence type="ECO:0000313" key="3">
    <source>
        <dbReference type="Proteomes" id="UP000002620"/>
    </source>
</evidence>
<organism evidence="2 3">
    <name type="scientific">Ammonifex degensii (strain DSM 10501 / KC4)</name>
    <dbReference type="NCBI Taxonomy" id="429009"/>
    <lineage>
        <taxon>Bacteria</taxon>
        <taxon>Bacillati</taxon>
        <taxon>Bacillota</taxon>
        <taxon>Clostridia</taxon>
        <taxon>Thermoanaerobacterales</taxon>
        <taxon>Thermoanaerobacteraceae</taxon>
        <taxon>Ammonifex</taxon>
    </lineage>
</organism>
<dbReference type="GO" id="GO:0005524">
    <property type="term" value="F:ATP binding"/>
    <property type="evidence" value="ECO:0007669"/>
    <property type="project" value="InterPro"/>
</dbReference>
<evidence type="ECO:0000259" key="1">
    <source>
        <dbReference type="PROSITE" id="PS51192"/>
    </source>
</evidence>
<dbReference type="InterPro" id="IPR006935">
    <property type="entry name" value="Helicase/UvrB_N"/>
</dbReference>
<keyword evidence="2" id="KW-0378">Hydrolase</keyword>
<keyword evidence="3" id="KW-1185">Reference proteome</keyword>
<keyword evidence="2" id="KW-0547">Nucleotide-binding</keyword>
<reference evidence="2 3" key="1">
    <citation type="submission" date="2009-10" db="EMBL/GenBank/DDBJ databases">
        <title>Complete sequence of chromosome of Ammonifex degensii KC4.</title>
        <authorList>
            <consortium name="US DOE Joint Genome Institute"/>
            <person name="Kerfeld C."/>
            <person name="Goodner B."/>
            <person name="Huber H."/>
            <person name="Stetter K."/>
            <person name="Lucas S."/>
            <person name="Copeland A."/>
            <person name="Lapidus A."/>
            <person name="Glavina del Rio T."/>
            <person name="Dalin E."/>
            <person name="Tice H."/>
            <person name="Bruce D."/>
            <person name="Goodwin L."/>
            <person name="Pitluck S."/>
            <person name="Saunders E."/>
            <person name="Brettin T."/>
            <person name="Detter J.C."/>
            <person name="Han C."/>
            <person name="Larimer F."/>
            <person name="Land M."/>
            <person name="Hauser L."/>
            <person name="Kyrpides N."/>
            <person name="Ovchinnikova G."/>
            <person name="Richardson P."/>
        </authorList>
    </citation>
    <scope>NUCLEOTIDE SEQUENCE [LARGE SCALE GENOMIC DNA]</scope>
    <source>
        <strain evidence="3">DSM 10501 / KC4</strain>
    </source>
</reference>
<dbReference type="InterPro" id="IPR014001">
    <property type="entry name" value="Helicase_ATP-bd"/>
</dbReference>
<name>C9RCJ1_AMMDK</name>
<dbReference type="GO" id="GO:0016787">
    <property type="term" value="F:hydrolase activity"/>
    <property type="evidence" value="ECO:0007669"/>
    <property type="project" value="InterPro"/>
</dbReference>
<dbReference type="HOGENOM" id="CLU_008858_0_0_9"/>
<dbReference type="SUPFAM" id="SSF52540">
    <property type="entry name" value="P-loop containing nucleoside triphosphate hydrolases"/>
    <property type="match status" value="1"/>
</dbReference>
<dbReference type="RefSeq" id="WP_015738845.1">
    <property type="nucleotide sequence ID" value="NC_013385.1"/>
</dbReference>
<dbReference type="Pfam" id="PF04851">
    <property type="entry name" value="ResIII"/>
    <property type="match status" value="1"/>
</dbReference>
<keyword evidence="2" id="KW-0067">ATP-binding</keyword>
<evidence type="ECO:0000313" key="2">
    <source>
        <dbReference type="EMBL" id="ACX51968.1"/>
    </source>
</evidence>
<dbReference type="Gene3D" id="3.40.50.300">
    <property type="entry name" value="P-loop containing nucleotide triphosphate hydrolases"/>
    <property type="match status" value="1"/>
</dbReference>
<dbReference type="GO" id="GO:0003677">
    <property type="term" value="F:DNA binding"/>
    <property type="evidence" value="ECO:0007669"/>
    <property type="project" value="InterPro"/>
</dbReference>
<dbReference type="AlphaFoldDB" id="C9RCJ1"/>
<dbReference type="PROSITE" id="PS51192">
    <property type="entry name" value="HELICASE_ATP_BIND_1"/>
    <property type="match status" value="1"/>
</dbReference>
<dbReference type="KEGG" id="adg:Adeg_0827"/>
<dbReference type="InterPro" id="IPR027417">
    <property type="entry name" value="P-loop_NTPase"/>
</dbReference>
<dbReference type="REBASE" id="22167">
    <property type="entry name" value="AdeKC4ORF826P"/>
</dbReference>